<evidence type="ECO:0000313" key="5">
    <source>
        <dbReference type="EMBL" id="MCD5314904.1"/>
    </source>
</evidence>
<dbReference type="EMBL" id="JAJOMB010000019">
    <property type="protein sequence ID" value="MCD5314904.1"/>
    <property type="molecule type" value="Genomic_DNA"/>
</dbReference>
<dbReference type="SUPFAM" id="SSF53756">
    <property type="entry name" value="UDP-Glycosyltransferase/glycogen phosphorylase"/>
    <property type="match status" value="1"/>
</dbReference>
<accession>A0A9X1SWM2</accession>
<dbReference type="InterPro" id="IPR001296">
    <property type="entry name" value="Glyco_trans_1"/>
</dbReference>
<dbReference type="Pfam" id="PF00534">
    <property type="entry name" value="Glycos_transf_1"/>
    <property type="match status" value="1"/>
</dbReference>
<keyword evidence="6" id="KW-1185">Reference proteome</keyword>
<dbReference type="Pfam" id="PF13439">
    <property type="entry name" value="Glyco_transf_4"/>
    <property type="match status" value="1"/>
</dbReference>
<name>A0A9X1SWM2_9ACTN</name>
<evidence type="ECO:0000259" key="3">
    <source>
        <dbReference type="Pfam" id="PF00534"/>
    </source>
</evidence>
<keyword evidence="2" id="KW-0808">Transferase</keyword>
<comment type="caution">
    <text evidence="5">The sequence shown here is derived from an EMBL/GenBank/DDBJ whole genome shotgun (WGS) entry which is preliminary data.</text>
</comment>
<evidence type="ECO:0000259" key="4">
    <source>
        <dbReference type="Pfam" id="PF13439"/>
    </source>
</evidence>
<organism evidence="5 6">
    <name type="scientific">Kineosporia babensis</name>
    <dbReference type="NCBI Taxonomy" id="499548"/>
    <lineage>
        <taxon>Bacteria</taxon>
        <taxon>Bacillati</taxon>
        <taxon>Actinomycetota</taxon>
        <taxon>Actinomycetes</taxon>
        <taxon>Kineosporiales</taxon>
        <taxon>Kineosporiaceae</taxon>
        <taxon>Kineosporia</taxon>
    </lineage>
</organism>
<gene>
    <name evidence="5" type="ORF">LR394_28780</name>
</gene>
<evidence type="ECO:0000256" key="2">
    <source>
        <dbReference type="ARBA" id="ARBA00022679"/>
    </source>
</evidence>
<dbReference type="Proteomes" id="UP001138997">
    <property type="component" value="Unassembled WGS sequence"/>
</dbReference>
<dbReference type="InterPro" id="IPR050194">
    <property type="entry name" value="Glycosyltransferase_grp1"/>
</dbReference>
<dbReference type="InterPro" id="IPR028098">
    <property type="entry name" value="Glyco_trans_4-like_N"/>
</dbReference>
<protein>
    <submittedName>
        <fullName evidence="5">Glycosyltransferase family 4 protein</fullName>
    </submittedName>
</protein>
<dbReference type="Gene3D" id="3.40.50.2000">
    <property type="entry name" value="Glycogen Phosphorylase B"/>
    <property type="match status" value="2"/>
</dbReference>
<feature type="domain" description="Glycosyltransferase subfamily 4-like N-terminal" evidence="4">
    <location>
        <begin position="19"/>
        <end position="190"/>
    </location>
</feature>
<reference evidence="5" key="1">
    <citation type="submission" date="2021-11" db="EMBL/GenBank/DDBJ databases">
        <title>Streptomyces corallinus and Kineosporia corallina sp. nov., two new coral-derived marine actinobacteria.</title>
        <authorList>
            <person name="Buangrab K."/>
            <person name="Sutthacheep M."/>
            <person name="Yeemin T."/>
            <person name="Harunari E."/>
            <person name="Igarashi Y."/>
            <person name="Sripreechasak P."/>
            <person name="Kanchanasin P."/>
            <person name="Tanasupawat S."/>
            <person name="Phongsopitanun W."/>
        </authorList>
    </citation>
    <scope>NUCLEOTIDE SEQUENCE</scope>
    <source>
        <strain evidence="5">JCM 31032</strain>
    </source>
</reference>
<dbReference type="PANTHER" id="PTHR45947:SF3">
    <property type="entry name" value="SULFOQUINOVOSYL TRANSFERASE SQD2"/>
    <property type="match status" value="1"/>
</dbReference>
<dbReference type="CDD" id="cd03801">
    <property type="entry name" value="GT4_PimA-like"/>
    <property type="match status" value="1"/>
</dbReference>
<dbReference type="GO" id="GO:0016757">
    <property type="term" value="F:glycosyltransferase activity"/>
    <property type="evidence" value="ECO:0007669"/>
    <property type="project" value="UniProtKB-KW"/>
</dbReference>
<feature type="domain" description="Glycosyl transferase family 1" evidence="3">
    <location>
        <begin position="226"/>
        <end position="382"/>
    </location>
</feature>
<sequence length="411" mass="43708">MRIAYVCTDPGIPVFGTKGASLHVRAVLSELLRRGHEVHLLCVRSGEGAAAQALLEAGLIVHQLPRVLGDDTAQREHSAQASDATVASLLDQIGPELVYERYALWGRTATAWAQAAEVPSILEVNAPLPAEAEKYRGLHNVNAALSVARAALGAAGTVICVSEPVRQWACAFAPDPTRVHTVPNGVDTQRITPGRPEQPLTATGWPAVTPALAHPGSPVPAVGFTTGFVGTLKPWHGVDLLIQAMSILVALDPSHRLLVVGDGPERERLQSLTRRLGLNEHVEFTGAVAESEIPALLQRMHVACAPYPGGEDFYFSPLKVYEYLAAGLPVVASRIGELPALLGHGRQGVLVTPGNVDEISGAVEALRLDSWRREQLGNAARATALEHDWSHVVDRIAGLAAVPLGRVHAHT</sequence>
<keyword evidence="1" id="KW-0328">Glycosyltransferase</keyword>
<evidence type="ECO:0000256" key="1">
    <source>
        <dbReference type="ARBA" id="ARBA00022676"/>
    </source>
</evidence>
<dbReference type="RefSeq" id="WP_231447710.1">
    <property type="nucleotide sequence ID" value="NZ_JAJOMB010000019.1"/>
</dbReference>
<evidence type="ECO:0000313" key="6">
    <source>
        <dbReference type="Proteomes" id="UP001138997"/>
    </source>
</evidence>
<dbReference type="PANTHER" id="PTHR45947">
    <property type="entry name" value="SULFOQUINOVOSYL TRANSFERASE SQD2"/>
    <property type="match status" value="1"/>
</dbReference>
<dbReference type="AlphaFoldDB" id="A0A9X1SWM2"/>
<proteinExistence type="predicted"/>
<dbReference type="GO" id="GO:1901137">
    <property type="term" value="P:carbohydrate derivative biosynthetic process"/>
    <property type="evidence" value="ECO:0007669"/>
    <property type="project" value="UniProtKB-ARBA"/>
</dbReference>